<sequence length="196" mass="22204">MDGKSPSKWRRLRKQKNDVNYMLTTLGIEKNDYNDEDFLPEDEEDDDNEGDEDNGEDEGISYEDDAVLLFGESEDEFELQPVHKQKNNAEQINIEAVTSDMETSTSENEAPPSDMPQAINEDQSSNKKRKLEGMDELSVDDVCEDDEDVAMPEYTPRKRSSKHIEELDSMAVERSDIVNVVPPFPATPPPPNVGTF</sequence>
<reference evidence="2" key="1">
    <citation type="submission" date="2018-10" db="EMBL/GenBank/DDBJ databases">
        <title>Effector identification in a new, highly contiguous assembly of the strawberry crown rot pathogen Phytophthora cactorum.</title>
        <authorList>
            <person name="Armitage A.D."/>
            <person name="Nellist C.F."/>
            <person name="Bates H."/>
            <person name="Vickerstaff R.J."/>
            <person name="Harrison R.J."/>
        </authorList>
    </citation>
    <scope>NUCLEOTIDE SEQUENCE</scope>
    <source>
        <strain evidence="2">4040</strain>
    </source>
</reference>
<organism evidence="2 3">
    <name type="scientific">Phytophthora cactorum</name>
    <dbReference type="NCBI Taxonomy" id="29920"/>
    <lineage>
        <taxon>Eukaryota</taxon>
        <taxon>Sar</taxon>
        <taxon>Stramenopiles</taxon>
        <taxon>Oomycota</taxon>
        <taxon>Peronosporomycetes</taxon>
        <taxon>Peronosporales</taxon>
        <taxon>Peronosporaceae</taxon>
        <taxon>Phytophthora</taxon>
    </lineage>
</organism>
<dbReference type="VEuPathDB" id="FungiDB:PC110_g14596"/>
<feature type="compositionally biased region" description="Acidic residues" evidence="1">
    <location>
        <begin position="134"/>
        <end position="150"/>
    </location>
</feature>
<feature type="region of interest" description="Disordered" evidence="1">
    <location>
        <begin position="78"/>
        <end position="162"/>
    </location>
</feature>
<feature type="compositionally biased region" description="Acidic residues" evidence="1">
    <location>
        <begin position="34"/>
        <end position="65"/>
    </location>
</feature>
<comment type="caution">
    <text evidence="2">The sequence shown here is derived from an EMBL/GenBank/DDBJ whole genome shotgun (WGS) entry which is preliminary data.</text>
</comment>
<accession>A0A8T1DJ30</accession>
<dbReference type="Proteomes" id="UP000736787">
    <property type="component" value="Unassembled WGS sequence"/>
</dbReference>
<evidence type="ECO:0000313" key="3">
    <source>
        <dbReference type="Proteomes" id="UP000736787"/>
    </source>
</evidence>
<gene>
    <name evidence="2" type="ORF">PC117_g10804</name>
</gene>
<name>A0A8T1DJ30_9STRA</name>
<dbReference type="EMBL" id="RCMK01000268">
    <property type="protein sequence ID" value="KAG2939731.1"/>
    <property type="molecule type" value="Genomic_DNA"/>
</dbReference>
<evidence type="ECO:0000313" key="2">
    <source>
        <dbReference type="EMBL" id="KAG2939731.1"/>
    </source>
</evidence>
<evidence type="ECO:0000256" key="1">
    <source>
        <dbReference type="SAM" id="MobiDB-lite"/>
    </source>
</evidence>
<proteinExistence type="predicted"/>
<protein>
    <submittedName>
        <fullName evidence="2">Uncharacterized protein</fullName>
    </submittedName>
</protein>
<feature type="region of interest" description="Disordered" evidence="1">
    <location>
        <begin position="24"/>
        <end position="65"/>
    </location>
</feature>
<dbReference type="AlphaFoldDB" id="A0A8T1DJ30"/>